<comment type="caution">
    <text evidence="1">The sequence shown here is derived from an EMBL/GenBank/DDBJ whole genome shotgun (WGS) entry which is preliminary data.</text>
</comment>
<accession>A0A0R2MZF4</accession>
<proteinExistence type="predicted"/>
<dbReference type="OrthoDB" id="2317396at2"/>
<keyword evidence="2" id="KW-1185">Reference proteome</keyword>
<dbReference type="AlphaFoldDB" id="A0A0R2MZF4"/>
<protein>
    <submittedName>
        <fullName evidence="1">Uncharacterized protein</fullName>
    </submittedName>
</protein>
<sequence length="116" mass="13044">MELNNNQLVKRYLALQSQNADYFKAIDTFVNTQVQALYDTLETTFADTVLIDIDDAMAYAKNQGQQLTDPASEETATVNYILKDLDSLGLLVEAQHNSDPNTIVGKINFGNQSRYY</sequence>
<dbReference type="RefSeq" id="WP_054777987.1">
    <property type="nucleotide sequence ID" value="NZ_BBBX01000024.1"/>
</dbReference>
<dbReference type="Proteomes" id="UP000050969">
    <property type="component" value="Unassembled WGS sequence"/>
</dbReference>
<gene>
    <name evidence="1" type="ORF">IV56_GL001985</name>
</gene>
<name>A0A0R2MZF4_9LACO</name>
<evidence type="ECO:0000313" key="2">
    <source>
        <dbReference type="Proteomes" id="UP000050969"/>
    </source>
</evidence>
<organism evidence="1 2">
    <name type="scientific">Lacticaseibacillus saniviri JCM 17471 = DSM 24301</name>
    <dbReference type="NCBI Taxonomy" id="1293598"/>
    <lineage>
        <taxon>Bacteria</taxon>
        <taxon>Bacillati</taxon>
        <taxon>Bacillota</taxon>
        <taxon>Bacilli</taxon>
        <taxon>Lactobacillales</taxon>
        <taxon>Lactobacillaceae</taxon>
        <taxon>Lacticaseibacillus</taxon>
    </lineage>
</organism>
<evidence type="ECO:0000313" key="1">
    <source>
        <dbReference type="EMBL" id="KRO17858.1"/>
    </source>
</evidence>
<dbReference type="PATRIC" id="fig|1293598.4.peg.2070"/>
<reference evidence="1 2" key="1">
    <citation type="journal article" date="2015" name="Genome Announc.">
        <title>Expanding the biotechnology potential of lactobacilli through comparative genomics of 213 strains and associated genera.</title>
        <authorList>
            <person name="Sun Z."/>
            <person name="Harris H.M."/>
            <person name="McCann A."/>
            <person name="Guo C."/>
            <person name="Argimon S."/>
            <person name="Zhang W."/>
            <person name="Yang X."/>
            <person name="Jeffery I.B."/>
            <person name="Cooney J.C."/>
            <person name="Kagawa T.F."/>
            <person name="Liu W."/>
            <person name="Song Y."/>
            <person name="Salvetti E."/>
            <person name="Wrobel A."/>
            <person name="Rasinkangas P."/>
            <person name="Parkhill J."/>
            <person name="Rea M.C."/>
            <person name="O'Sullivan O."/>
            <person name="Ritari J."/>
            <person name="Douillard F.P."/>
            <person name="Paul Ross R."/>
            <person name="Yang R."/>
            <person name="Briner A.E."/>
            <person name="Felis G.E."/>
            <person name="de Vos W.M."/>
            <person name="Barrangou R."/>
            <person name="Klaenhammer T.R."/>
            <person name="Caufield P.W."/>
            <person name="Cui Y."/>
            <person name="Zhang H."/>
            <person name="O'Toole P.W."/>
        </authorList>
    </citation>
    <scope>NUCLEOTIDE SEQUENCE [LARGE SCALE GENOMIC DNA]</scope>
    <source>
        <strain evidence="1 2">DSM 24301</strain>
    </source>
</reference>
<dbReference type="EMBL" id="JQCE01000007">
    <property type="protein sequence ID" value="KRO17858.1"/>
    <property type="molecule type" value="Genomic_DNA"/>
</dbReference>